<dbReference type="GO" id="GO:0008270">
    <property type="term" value="F:zinc ion binding"/>
    <property type="evidence" value="ECO:0007669"/>
    <property type="project" value="UniProtKB-KW"/>
</dbReference>
<sequence length="114" mass="12474">MDANLLARTAQALARREAELRLELAAHHDAISHEVDTFEDLAGHDREVALLEALDHRASDELRLVLAARRRMHLGTYGDCIECGGPIADERLLAVPTAARCKACEQRHKAAGDG</sequence>
<protein>
    <submittedName>
        <fullName evidence="6">TraR/DksA family transcriptional regulator</fullName>
    </submittedName>
</protein>
<evidence type="ECO:0000256" key="3">
    <source>
        <dbReference type="ARBA" id="ARBA00022833"/>
    </source>
</evidence>
<evidence type="ECO:0000256" key="1">
    <source>
        <dbReference type="ARBA" id="ARBA00022723"/>
    </source>
</evidence>
<proteinExistence type="predicted"/>
<evidence type="ECO:0000313" key="6">
    <source>
        <dbReference type="EMBL" id="MBC5766602.1"/>
    </source>
</evidence>
<dbReference type="SUPFAM" id="SSF57716">
    <property type="entry name" value="Glucocorticoid receptor-like (DNA-binding domain)"/>
    <property type="match status" value="1"/>
</dbReference>
<dbReference type="Gene3D" id="1.20.120.910">
    <property type="entry name" value="DksA, coiled-coil domain"/>
    <property type="match status" value="1"/>
</dbReference>
<keyword evidence="3" id="KW-0862">Zinc</keyword>
<dbReference type="PANTHER" id="PTHR33823">
    <property type="entry name" value="RNA POLYMERASE-BINDING TRANSCRIPTION FACTOR DKSA-RELATED"/>
    <property type="match status" value="1"/>
</dbReference>
<dbReference type="AlphaFoldDB" id="A0A923M971"/>
<dbReference type="EMBL" id="JACORU010000007">
    <property type="protein sequence ID" value="MBC5766602.1"/>
    <property type="molecule type" value="Genomic_DNA"/>
</dbReference>
<dbReference type="RefSeq" id="WP_187083091.1">
    <property type="nucleotide sequence ID" value="NZ_JACORU010000007.1"/>
</dbReference>
<comment type="caution">
    <text evidence="6">The sequence shown here is derived from an EMBL/GenBank/DDBJ whole genome shotgun (WGS) entry which is preliminary data.</text>
</comment>
<accession>A0A923M971</accession>
<keyword evidence="2" id="KW-0863">Zinc-finger</keyword>
<dbReference type="Proteomes" id="UP000596827">
    <property type="component" value="Unassembled WGS sequence"/>
</dbReference>
<reference evidence="6" key="1">
    <citation type="submission" date="2020-08" db="EMBL/GenBank/DDBJ databases">
        <title>Ramlibacter sp. GTP1 16S ribosomal RNA gene genome sequencing and assembly.</title>
        <authorList>
            <person name="Kang M."/>
        </authorList>
    </citation>
    <scope>NUCLEOTIDE SEQUENCE</scope>
    <source>
        <strain evidence="6">GTP1</strain>
    </source>
</reference>
<dbReference type="PROSITE" id="PS51128">
    <property type="entry name" value="ZF_DKSA_2"/>
    <property type="match status" value="1"/>
</dbReference>
<keyword evidence="7" id="KW-1185">Reference proteome</keyword>
<evidence type="ECO:0000256" key="4">
    <source>
        <dbReference type="PROSITE-ProRule" id="PRU00510"/>
    </source>
</evidence>
<dbReference type="Pfam" id="PF01258">
    <property type="entry name" value="zf-dskA_traR"/>
    <property type="match status" value="1"/>
</dbReference>
<evidence type="ECO:0000313" key="7">
    <source>
        <dbReference type="Proteomes" id="UP000596827"/>
    </source>
</evidence>
<gene>
    <name evidence="6" type="ORF">H8R02_19190</name>
</gene>
<organism evidence="6 7">
    <name type="scientific">Ramlibacter albus</name>
    <dbReference type="NCBI Taxonomy" id="2079448"/>
    <lineage>
        <taxon>Bacteria</taxon>
        <taxon>Pseudomonadati</taxon>
        <taxon>Pseudomonadota</taxon>
        <taxon>Betaproteobacteria</taxon>
        <taxon>Burkholderiales</taxon>
        <taxon>Comamonadaceae</taxon>
        <taxon>Ramlibacter</taxon>
    </lineage>
</organism>
<dbReference type="InterPro" id="IPR000962">
    <property type="entry name" value="Znf_DskA_TraR"/>
</dbReference>
<feature type="zinc finger region" description="dksA C4-type" evidence="4">
    <location>
        <begin position="80"/>
        <end position="104"/>
    </location>
</feature>
<evidence type="ECO:0000259" key="5">
    <source>
        <dbReference type="Pfam" id="PF01258"/>
    </source>
</evidence>
<name>A0A923M971_9BURK</name>
<feature type="domain" description="Zinc finger DksA/TraR C4-type" evidence="5">
    <location>
        <begin position="75"/>
        <end position="108"/>
    </location>
</feature>
<evidence type="ECO:0000256" key="2">
    <source>
        <dbReference type="ARBA" id="ARBA00022771"/>
    </source>
</evidence>
<dbReference type="PANTHER" id="PTHR33823:SF4">
    <property type="entry name" value="GENERAL STRESS PROTEIN 16O"/>
    <property type="match status" value="1"/>
</dbReference>
<keyword evidence="1" id="KW-0479">Metal-binding</keyword>